<dbReference type="CDD" id="cd00077">
    <property type="entry name" value="HDc"/>
    <property type="match status" value="1"/>
</dbReference>
<dbReference type="Proteomes" id="UP000677812">
    <property type="component" value="Unassembled WGS sequence"/>
</dbReference>
<protein>
    <submittedName>
        <fullName evidence="2">HD domain-containing protein</fullName>
    </submittedName>
</protein>
<dbReference type="Gene3D" id="1.10.3210.10">
    <property type="entry name" value="Hypothetical protein af1432"/>
    <property type="match status" value="1"/>
</dbReference>
<dbReference type="InterPro" id="IPR052020">
    <property type="entry name" value="Cyclic_di-GMP/3'3'-cGAMP_PDE"/>
</dbReference>
<accession>A0ABS5E988</accession>
<proteinExistence type="predicted"/>
<dbReference type="Pfam" id="PF13487">
    <property type="entry name" value="HD_5"/>
    <property type="match status" value="1"/>
</dbReference>
<comment type="caution">
    <text evidence="2">The sequence shown here is derived from an EMBL/GenBank/DDBJ whole genome shotgun (WGS) entry which is preliminary data.</text>
</comment>
<evidence type="ECO:0000313" key="3">
    <source>
        <dbReference type="Proteomes" id="UP000677812"/>
    </source>
</evidence>
<evidence type="ECO:0000259" key="1">
    <source>
        <dbReference type="PROSITE" id="PS51832"/>
    </source>
</evidence>
<dbReference type="SUPFAM" id="SSF109604">
    <property type="entry name" value="HD-domain/PDEase-like"/>
    <property type="match status" value="1"/>
</dbReference>
<organism evidence="2 3">
    <name type="scientific">Neokomagataea anthophila</name>
    <dbReference type="NCBI Taxonomy" id="2826925"/>
    <lineage>
        <taxon>Bacteria</taxon>
        <taxon>Pseudomonadati</taxon>
        <taxon>Pseudomonadota</taxon>
        <taxon>Alphaproteobacteria</taxon>
        <taxon>Acetobacterales</taxon>
        <taxon>Acetobacteraceae</taxon>
        <taxon>Neokomagataea</taxon>
    </lineage>
</organism>
<keyword evidence="3" id="KW-1185">Reference proteome</keyword>
<evidence type="ECO:0000313" key="2">
    <source>
        <dbReference type="EMBL" id="MBR0560473.1"/>
    </source>
</evidence>
<reference evidence="2 3" key="1">
    <citation type="submission" date="2021-04" db="EMBL/GenBank/DDBJ databases">
        <title>The complete genome sequence of Neokomagataea sp. TBRC 2177.</title>
        <authorList>
            <person name="Charoenyingcharoen P."/>
            <person name="Yukphan P."/>
        </authorList>
    </citation>
    <scope>NUCLEOTIDE SEQUENCE [LARGE SCALE GENOMIC DNA]</scope>
    <source>
        <strain evidence="2 3">TBRC 2177</strain>
    </source>
</reference>
<feature type="domain" description="HD-GYP" evidence="1">
    <location>
        <begin position="3"/>
        <end position="210"/>
    </location>
</feature>
<name>A0ABS5E988_9PROT</name>
<dbReference type="PANTHER" id="PTHR45228:SF8">
    <property type="entry name" value="TWO-COMPONENT RESPONSE REGULATOR-RELATED"/>
    <property type="match status" value="1"/>
</dbReference>
<dbReference type="PROSITE" id="PS51832">
    <property type="entry name" value="HD_GYP"/>
    <property type="match status" value="1"/>
</dbReference>
<dbReference type="InterPro" id="IPR003607">
    <property type="entry name" value="HD/PDEase_dom"/>
</dbReference>
<dbReference type="EMBL" id="JAGRQH010000009">
    <property type="protein sequence ID" value="MBR0560473.1"/>
    <property type="molecule type" value="Genomic_DNA"/>
</dbReference>
<sequence length="241" mass="26180">MVLAYTGASPSDVYGGNTQHASLSLECLLARIAETDEGHGDRVGRMAVCFGALIAAPFDAQTLSLAGRLHDAGKLLLPDRLVHFEGRFSAEQREAMQLHATLGSTVLHPMRCVLPHGVMEAIASHHERYDGAGYPQGLAGTAIPWIARMIGLLDVVDALLCARSYKKAWTPHAVKTFLDQEAGVSFDPDLARLAYHHFAALMAARCDDMAEPHRVVQIAQRVVQVTPERCVSTRTLLPIHS</sequence>
<gene>
    <name evidence="2" type="ORF">KB213_10455</name>
</gene>
<dbReference type="PANTHER" id="PTHR45228">
    <property type="entry name" value="CYCLIC DI-GMP PHOSPHODIESTERASE TM_0186-RELATED"/>
    <property type="match status" value="1"/>
</dbReference>
<dbReference type="RefSeq" id="WP_211682918.1">
    <property type="nucleotide sequence ID" value="NZ_JAGRQH010000009.1"/>
</dbReference>
<dbReference type="InterPro" id="IPR037522">
    <property type="entry name" value="HD_GYP_dom"/>
</dbReference>